<dbReference type="EMBL" id="CAGI01000155">
    <property type="protein sequence ID" value="CCF50498.1"/>
    <property type="molecule type" value="Genomic_DNA"/>
</dbReference>
<evidence type="ECO:0000313" key="2">
    <source>
        <dbReference type="Proteomes" id="UP000006174"/>
    </source>
</evidence>
<dbReference type="AlphaFoldDB" id="I2FUA5"/>
<dbReference type="OrthoDB" id="10370441at2759"/>
<gene>
    <name evidence="1" type="ORF">UHOR_05674</name>
</gene>
<reference evidence="1 2" key="1">
    <citation type="journal article" date="2012" name="Plant Cell">
        <title>Genome comparison of barley and maize smut fungi reveals targeted loss of RNA silencing components and species-specific presence of transposable elements.</title>
        <authorList>
            <person name="Laurie J.D."/>
            <person name="Ali S."/>
            <person name="Linning R."/>
            <person name="Mannhaupt G."/>
            <person name="Wong P."/>
            <person name="Gueldener U."/>
            <person name="Muensterkoetter M."/>
            <person name="Moore R."/>
            <person name="Kahmann R."/>
            <person name="Bakkeren G."/>
            <person name="Schirawski J."/>
        </authorList>
    </citation>
    <scope>NUCLEOTIDE SEQUENCE [LARGE SCALE GENOMIC DNA]</scope>
    <source>
        <strain evidence="2">Uh4875-4</strain>
    </source>
</reference>
<dbReference type="HOGENOM" id="CLU_1897747_0_0_1"/>
<evidence type="ECO:0000313" key="1">
    <source>
        <dbReference type="EMBL" id="CCF50498.1"/>
    </source>
</evidence>
<name>I2FUA5_USTHO</name>
<keyword evidence="2" id="KW-1185">Reference proteome</keyword>
<dbReference type="Proteomes" id="UP000006174">
    <property type="component" value="Unassembled WGS sequence"/>
</dbReference>
<protein>
    <submittedName>
        <fullName evidence="1">Uncharacterized protein</fullName>
    </submittedName>
</protein>
<proteinExistence type="predicted"/>
<accession>I2FUA5</accession>
<sequence length="134" mass="15276">MTDIGRVAAPWWERSLPPWVDRPDISSFYEMVAALKGYKYNQRAAAVVSQHDDVLVQLCLLVDAIGLDRKSASKFVRLFKLVHSMDEFKNRVVEGDREVATSIANILDVYEDSARIVKIRKSLIPVRKRTLTEA</sequence>
<comment type="caution">
    <text evidence="1">The sequence shown here is derived from an EMBL/GenBank/DDBJ whole genome shotgun (WGS) entry which is preliminary data.</text>
</comment>
<organism evidence="1 2">
    <name type="scientific">Ustilago hordei</name>
    <name type="common">Barley covered smut fungus</name>
    <dbReference type="NCBI Taxonomy" id="120017"/>
    <lineage>
        <taxon>Eukaryota</taxon>
        <taxon>Fungi</taxon>
        <taxon>Dikarya</taxon>
        <taxon>Basidiomycota</taxon>
        <taxon>Ustilaginomycotina</taxon>
        <taxon>Ustilaginomycetes</taxon>
        <taxon>Ustilaginales</taxon>
        <taxon>Ustilaginaceae</taxon>
        <taxon>Ustilago</taxon>
    </lineage>
</organism>